<dbReference type="AlphaFoldDB" id="A0AAU7X9U0"/>
<organism evidence="1">
    <name type="scientific">Methyloraptor flagellatus</name>
    <dbReference type="NCBI Taxonomy" id="3162530"/>
    <lineage>
        <taxon>Bacteria</taxon>
        <taxon>Pseudomonadati</taxon>
        <taxon>Pseudomonadota</taxon>
        <taxon>Alphaproteobacteria</taxon>
        <taxon>Hyphomicrobiales</taxon>
        <taxon>Ancalomicrobiaceae</taxon>
        <taxon>Methyloraptor</taxon>
    </lineage>
</organism>
<protein>
    <submittedName>
        <fullName evidence="1">Uncharacterized protein</fullName>
    </submittedName>
</protein>
<proteinExistence type="predicted"/>
<name>A0AAU7X9U0_9HYPH</name>
<reference evidence="1" key="1">
    <citation type="submission" date="2024-06" db="EMBL/GenBank/DDBJ databases">
        <title>Methylostella associata gen. nov., sp. nov., a novel Ancalomicrobiaceae-affiliated facultatively methylotrophic bacteria that feed on methanotrophs of the genus Methylococcus.</title>
        <authorList>
            <person name="Saltykova V."/>
            <person name="Danilova O.V."/>
            <person name="Oshkin I.Y."/>
            <person name="Belova S.E."/>
            <person name="Pimenov N.V."/>
            <person name="Dedysh S.N."/>
        </authorList>
    </citation>
    <scope>NUCLEOTIDE SEQUENCE</scope>
    <source>
        <strain evidence="1">S20</strain>
    </source>
</reference>
<accession>A0AAU7X9U0</accession>
<sequence length="66" mass="7184">MYSKVLRQLEVLQADLERIDPARESDASDKVAEMAVALRRLMRRVATPDDLAAPETTLATTGQAAG</sequence>
<dbReference type="EMBL" id="CP158568">
    <property type="protein sequence ID" value="XBY44901.1"/>
    <property type="molecule type" value="Genomic_DNA"/>
</dbReference>
<evidence type="ECO:0000313" key="1">
    <source>
        <dbReference type="EMBL" id="XBY44901.1"/>
    </source>
</evidence>
<dbReference type="RefSeq" id="WP_407049993.1">
    <property type="nucleotide sequence ID" value="NZ_CP158568.1"/>
</dbReference>
<dbReference type="KEGG" id="mflg:ABS361_00925"/>
<gene>
    <name evidence="1" type="ORF">ABS361_00925</name>
</gene>